<feature type="signal peptide" evidence="1">
    <location>
        <begin position="1"/>
        <end position="37"/>
    </location>
</feature>
<evidence type="ECO:0000256" key="1">
    <source>
        <dbReference type="SAM" id="SignalP"/>
    </source>
</evidence>
<dbReference type="Proteomes" id="UP001165667">
    <property type="component" value="Unassembled WGS sequence"/>
</dbReference>
<sequence>MDHQKSTRACHSLSPTRAVRWVSVFALALRLGSAAQAAEAPGIAVELNKLESQDKSCRVYFVIDNAGPTAFQSLKLDLVLFRTDGVIDRRLALDLSPLRPNKKSVKLFELNDLPCDSIGSILLNDVVDCRDASGPIADCADRLQVSSRAAAHFSK</sequence>
<reference evidence="2" key="1">
    <citation type="submission" date="2022-05" db="EMBL/GenBank/DDBJ databases">
        <authorList>
            <person name="Pankratov T."/>
        </authorList>
    </citation>
    <scope>NUCLEOTIDE SEQUENCE</scope>
    <source>
        <strain evidence="2">BP6-180914</strain>
    </source>
</reference>
<organism evidence="2 3">
    <name type="scientific">Lichenifustis flavocetrariae</name>
    <dbReference type="NCBI Taxonomy" id="2949735"/>
    <lineage>
        <taxon>Bacteria</taxon>
        <taxon>Pseudomonadati</taxon>
        <taxon>Pseudomonadota</taxon>
        <taxon>Alphaproteobacteria</taxon>
        <taxon>Hyphomicrobiales</taxon>
        <taxon>Lichenihabitantaceae</taxon>
        <taxon>Lichenifustis</taxon>
    </lineage>
</organism>
<dbReference type="RefSeq" id="WP_282583088.1">
    <property type="nucleotide sequence ID" value="NZ_JAMOIM010000001.1"/>
</dbReference>
<comment type="caution">
    <text evidence="2">The sequence shown here is derived from an EMBL/GenBank/DDBJ whole genome shotgun (WGS) entry which is preliminary data.</text>
</comment>
<keyword evidence="1" id="KW-0732">Signal</keyword>
<evidence type="ECO:0000313" key="3">
    <source>
        <dbReference type="Proteomes" id="UP001165667"/>
    </source>
</evidence>
<accession>A0AA42CGZ6</accession>
<proteinExistence type="predicted"/>
<keyword evidence="3" id="KW-1185">Reference proteome</keyword>
<dbReference type="AlphaFoldDB" id="A0AA42CGZ6"/>
<dbReference type="EMBL" id="JAMOIM010000001">
    <property type="protein sequence ID" value="MCW6506739.1"/>
    <property type="molecule type" value="Genomic_DNA"/>
</dbReference>
<name>A0AA42CGZ6_9HYPH</name>
<feature type="chain" id="PRO_5041448910" description="Tat pathway signal protein" evidence="1">
    <location>
        <begin position="38"/>
        <end position="155"/>
    </location>
</feature>
<evidence type="ECO:0000313" key="2">
    <source>
        <dbReference type="EMBL" id="MCW6506739.1"/>
    </source>
</evidence>
<evidence type="ECO:0008006" key="4">
    <source>
        <dbReference type="Google" id="ProtNLM"/>
    </source>
</evidence>
<gene>
    <name evidence="2" type="ORF">M8523_01735</name>
</gene>
<protein>
    <recommendedName>
        <fullName evidence="4">Tat pathway signal protein</fullName>
    </recommendedName>
</protein>